<evidence type="ECO:0000256" key="3">
    <source>
        <dbReference type="ARBA" id="ARBA00022729"/>
    </source>
</evidence>
<dbReference type="PANTHER" id="PTHR45631">
    <property type="entry name" value="OS07G0107800 PROTEIN-RELATED"/>
    <property type="match status" value="1"/>
</dbReference>
<dbReference type="SUPFAM" id="SSF56112">
    <property type="entry name" value="Protein kinase-like (PK-like)"/>
    <property type="match status" value="1"/>
</dbReference>
<dbReference type="InterPro" id="IPR001245">
    <property type="entry name" value="Ser-Thr/Tyr_kinase_cat_dom"/>
</dbReference>
<feature type="chain" id="PRO_5043441437" evidence="11">
    <location>
        <begin position="29"/>
        <end position="657"/>
    </location>
</feature>
<feature type="binding site" evidence="9">
    <location>
        <position position="384"/>
    </location>
    <ligand>
        <name>ATP</name>
        <dbReference type="ChEBI" id="CHEBI:30616"/>
    </ligand>
</feature>
<evidence type="ECO:0000256" key="5">
    <source>
        <dbReference type="ARBA" id="ARBA00022741"/>
    </source>
</evidence>
<dbReference type="GO" id="GO:0004672">
    <property type="term" value="F:protein kinase activity"/>
    <property type="evidence" value="ECO:0007669"/>
    <property type="project" value="InterPro"/>
</dbReference>
<dbReference type="SMART" id="SM00220">
    <property type="entry name" value="S_TKc"/>
    <property type="match status" value="1"/>
</dbReference>
<evidence type="ECO:0000256" key="8">
    <source>
        <dbReference type="ARBA" id="ARBA00023180"/>
    </source>
</evidence>
<evidence type="ECO:0000256" key="10">
    <source>
        <dbReference type="SAM" id="Phobius"/>
    </source>
</evidence>
<gene>
    <name evidence="14" type="ORF">RND81_02G217300</name>
</gene>
<dbReference type="Gene3D" id="3.30.430.20">
    <property type="entry name" value="Gnk2 domain, C-X8-C-X2-C motif"/>
    <property type="match status" value="2"/>
</dbReference>
<evidence type="ECO:0000313" key="15">
    <source>
        <dbReference type="Proteomes" id="UP001443914"/>
    </source>
</evidence>
<protein>
    <submittedName>
        <fullName evidence="14">Uncharacterized protein</fullName>
    </submittedName>
</protein>
<dbReference type="InterPro" id="IPR000719">
    <property type="entry name" value="Prot_kinase_dom"/>
</dbReference>
<keyword evidence="10" id="KW-1133">Transmembrane helix</keyword>
<dbReference type="Gene3D" id="1.10.510.10">
    <property type="entry name" value="Transferase(Phosphotransferase) domain 1"/>
    <property type="match status" value="1"/>
</dbReference>
<dbReference type="EMBL" id="JBDFQZ010000002">
    <property type="protein sequence ID" value="KAK9750730.1"/>
    <property type="molecule type" value="Genomic_DNA"/>
</dbReference>
<proteinExistence type="predicted"/>
<evidence type="ECO:0000256" key="6">
    <source>
        <dbReference type="ARBA" id="ARBA00022777"/>
    </source>
</evidence>
<dbReference type="PROSITE" id="PS00107">
    <property type="entry name" value="PROTEIN_KINASE_ATP"/>
    <property type="match status" value="1"/>
</dbReference>
<dbReference type="Pfam" id="PF07714">
    <property type="entry name" value="PK_Tyr_Ser-Thr"/>
    <property type="match status" value="1"/>
</dbReference>
<keyword evidence="5 9" id="KW-0547">Nucleotide-binding</keyword>
<feature type="domain" description="Gnk2-homologous" evidence="13">
    <location>
        <begin position="33"/>
        <end position="136"/>
    </location>
</feature>
<keyword evidence="7 9" id="KW-0067">ATP-binding</keyword>
<dbReference type="PROSITE" id="PS50011">
    <property type="entry name" value="PROTEIN_KINASE_DOM"/>
    <property type="match status" value="1"/>
</dbReference>
<evidence type="ECO:0000256" key="4">
    <source>
        <dbReference type="ARBA" id="ARBA00022737"/>
    </source>
</evidence>
<keyword evidence="10" id="KW-0472">Membrane</keyword>
<feature type="domain" description="Protein kinase" evidence="12">
    <location>
        <begin position="355"/>
        <end position="621"/>
    </location>
</feature>
<dbReference type="InterPro" id="IPR017441">
    <property type="entry name" value="Protein_kinase_ATP_BS"/>
</dbReference>
<keyword evidence="6" id="KW-0418">Kinase</keyword>
<dbReference type="PROSITE" id="PS00108">
    <property type="entry name" value="PROTEIN_KINASE_ST"/>
    <property type="match status" value="1"/>
</dbReference>
<keyword evidence="4" id="KW-0677">Repeat</keyword>
<evidence type="ECO:0000259" key="13">
    <source>
        <dbReference type="PROSITE" id="PS51473"/>
    </source>
</evidence>
<keyword evidence="3 11" id="KW-0732">Signal</keyword>
<dbReference type="InterPro" id="IPR038408">
    <property type="entry name" value="GNK2_sf"/>
</dbReference>
<reference evidence="14" key="1">
    <citation type="submission" date="2024-03" db="EMBL/GenBank/DDBJ databases">
        <title>WGS assembly of Saponaria officinalis var. Norfolk2.</title>
        <authorList>
            <person name="Jenkins J."/>
            <person name="Shu S."/>
            <person name="Grimwood J."/>
            <person name="Barry K."/>
            <person name="Goodstein D."/>
            <person name="Schmutz J."/>
            <person name="Leebens-Mack J."/>
            <person name="Osbourn A."/>
        </authorList>
    </citation>
    <scope>NUCLEOTIDE SEQUENCE [LARGE SCALE GENOMIC DNA]</scope>
    <source>
        <strain evidence="14">JIC</strain>
    </source>
</reference>
<keyword evidence="15" id="KW-1185">Reference proteome</keyword>
<name>A0AAW1MSB6_SAPOF</name>
<dbReference type="PROSITE" id="PS51473">
    <property type="entry name" value="GNK2"/>
    <property type="match status" value="2"/>
</dbReference>
<feature type="domain" description="Gnk2-homologous" evidence="13">
    <location>
        <begin position="142"/>
        <end position="249"/>
    </location>
</feature>
<organism evidence="14 15">
    <name type="scientific">Saponaria officinalis</name>
    <name type="common">Common soapwort</name>
    <name type="synonym">Lychnis saponaria</name>
    <dbReference type="NCBI Taxonomy" id="3572"/>
    <lineage>
        <taxon>Eukaryota</taxon>
        <taxon>Viridiplantae</taxon>
        <taxon>Streptophyta</taxon>
        <taxon>Embryophyta</taxon>
        <taxon>Tracheophyta</taxon>
        <taxon>Spermatophyta</taxon>
        <taxon>Magnoliopsida</taxon>
        <taxon>eudicotyledons</taxon>
        <taxon>Gunneridae</taxon>
        <taxon>Pentapetalae</taxon>
        <taxon>Caryophyllales</taxon>
        <taxon>Caryophyllaceae</taxon>
        <taxon>Caryophylleae</taxon>
        <taxon>Saponaria</taxon>
    </lineage>
</organism>
<evidence type="ECO:0000313" key="14">
    <source>
        <dbReference type="EMBL" id="KAK9750730.1"/>
    </source>
</evidence>
<evidence type="ECO:0000256" key="1">
    <source>
        <dbReference type="ARBA" id="ARBA00022527"/>
    </source>
</evidence>
<keyword evidence="10" id="KW-0812">Transmembrane</keyword>
<dbReference type="PANTHER" id="PTHR45631:SF68">
    <property type="entry name" value="REPEAT FAMILY PROTEIN, PUTATIVE, EXPRESSED-RELATED"/>
    <property type="match status" value="1"/>
</dbReference>
<evidence type="ECO:0000256" key="7">
    <source>
        <dbReference type="ARBA" id="ARBA00022840"/>
    </source>
</evidence>
<evidence type="ECO:0000256" key="2">
    <source>
        <dbReference type="ARBA" id="ARBA00022679"/>
    </source>
</evidence>
<dbReference type="InterPro" id="IPR008271">
    <property type="entry name" value="Ser/Thr_kinase_AS"/>
</dbReference>
<dbReference type="Pfam" id="PF01657">
    <property type="entry name" value="Stress-antifung"/>
    <property type="match status" value="2"/>
</dbReference>
<accession>A0AAW1MSB6</accession>
<keyword evidence="1" id="KW-0723">Serine/threonine-protein kinase</keyword>
<dbReference type="Gene3D" id="3.30.200.20">
    <property type="entry name" value="Phosphorylase Kinase, domain 1"/>
    <property type="match status" value="1"/>
</dbReference>
<dbReference type="Proteomes" id="UP001443914">
    <property type="component" value="Unassembled WGS sequence"/>
</dbReference>
<dbReference type="InterPro" id="IPR011009">
    <property type="entry name" value="Kinase-like_dom_sf"/>
</dbReference>
<dbReference type="InterPro" id="IPR002902">
    <property type="entry name" value="GNK2"/>
</dbReference>
<dbReference type="GO" id="GO:0005524">
    <property type="term" value="F:ATP binding"/>
    <property type="evidence" value="ECO:0007669"/>
    <property type="project" value="UniProtKB-UniRule"/>
</dbReference>
<dbReference type="CDD" id="cd23509">
    <property type="entry name" value="Gnk2-like"/>
    <property type="match status" value="2"/>
</dbReference>
<sequence>MVAWLTEKSALMLLVLALIVSCMKGATSLHGSHFVSDSCHEKNSDSSGLVFQANLNDTLFDQLLPNASKLGFCNSTMGNGPDKVYALFYCRGDVDAQTCQECVQAATGKLTDVCKLRKEAIVWFEECTVRFANRATFSIDEEKPDYLYYNTTGIVNDHLLGPYEETFGSTMAALIQQAAYNNGTVPGFATDEITISSTQTLRGLAQCTPDIIGPKCFKCLTTALRLRDTWANTMIFLPSCLFRYDLYGTVSTTSSRPPQLETSPPSPSKGSLPAHHIFLIVVLSVVFILLAVFGGLWLCKCCLKGREPIPNSPNLSGKQLVPVLVPPSESHVDGEGRTMHGFRDYTFAQLKQMTNGFQTQLGRGSYGVVYHGLLLDGSREVAVKLSGKANNILAQIDVFGRISHKNLVSLLGYCKDGTKLGLVYEYMNKRDLRAHLSDDADSLSWIKRLEIAIGTAEGLHYLHNHCEELIVHRDVKPDNILLTGEGEFLQAKVADFGLSKIFPAADVTTIETRVIGTHGYTAPEYYSTGMLNEKADVYSFGVVLLELITGVSPRLGFNLVAYFEKMFDAADIDKILDARVRRDLDYGSVWGATELAKLCVQTNQEKRPDMWEIVVKLRQCLDMEMKRNTVISSKGSTSVEMITALTSQSITMVPEAR</sequence>
<evidence type="ECO:0000256" key="9">
    <source>
        <dbReference type="PROSITE-ProRule" id="PRU10141"/>
    </source>
</evidence>
<keyword evidence="8" id="KW-0325">Glycoprotein</keyword>
<evidence type="ECO:0000259" key="12">
    <source>
        <dbReference type="PROSITE" id="PS50011"/>
    </source>
</evidence>
<keyword evidence="2" id="KW-0808">Transferase</keyword>
<dbReference type="AlphaFoldDB" id="A0AAW1MSB6"/>
<feature type="transmembrane region" description="Helical" evidence="10">
    <location>
        <begin position="277"/>
        <end position="299"/>
    </location>
</feature>
<evidence type="ECO:0000256" key="11">
    <source>
        <dbReference type="SAM" id="SignalP"/>
    </source>
</evidence>
<comment type="caution">
    <text evidence="14">The sequence shown here is derived from an EMBL/GenBank/DDBJ whole genome shotgun (WGS) entry which is preliminary data.</text>
</comment>
<feature type="signal peptide" evidence="11">
    <location>
        <begin position="1"/>
        <end position="28"/>
    </location>
</feature>